<accession>A0A543CNX0</accession>
<sequence length="68" mass="7640">MAPQNRFRVRMICALISATCAVTATAIRVHHHERDPAPSWYRSEDPCDYRIGDRYGHLSVCDLGSPAP</sequence>
<dbReference type="Proteomes" id="UP000316096">
    <property type="component" value="Unassembled WGS sequence"/>
</dbReference>
<reference evidence="2 3" key="1">
    <citation type="submission" date="2019-06" db="EMBL/GenBank/DDBJ databases">
        <title>Sequencing the genomes of 1000 actinobacteria strains.</title>
        <authorList>
            <person name="Klenk H.-P."/>
        </authorList>
    </citation>
    <scope>NUCLEOTIDE SEQUENCE [LARGE SCALE GENOMIC DNA]</scope>
    <source>
        <strain evidence="2 3">DSM 102200</strain>
    </source>
</reference>
<protein>
    <submittedName>
        <fullName evidence="2">Uncharacterized protein</fullName>
    </submittedName>
</protein>
<keyword evidence="1" id="KW-0732">Signal</keyword>
<dbReference type="EMBL" id="VFOZ01000001">
    <property type="protein sequence ID" value="TQL98801.1"/>
    <property type="molecule type" value="Genomic_DNA"/>
</dbReference>
<evidence type="ECO:0000256" key="1">
    <source>
        <dbReference type="SAM" id="SignalP"/>
    </source>
</evidence>
<dbReference type="RefSeq" id="WP_141957362.1">
    <property type="nucleotide sequence ID" value="NZ_VFOZ01000001.1"/>
</dbReference>
<gene>
    <name evidence="2" type="ORF">FB559_4435</name>
</gene>
<dbReference type="AlphaFoldDB" id="A0A543CNX0"/>
<feature type="chain" id="PRO_5022139525" evidence="1">
    <location>
        <begin position="27"/>
        <end position="68"/>
    </location>
</feature>
<evidence type="ECO:0000313" key="3">
    <source>
        <dbReference type="Proteomes" id="UP000316096"/>
    </source>
</evidence>
<organism evidence="2 3">
    <name type="scientific">Actinoallomurus bryophytorum</name>
    <dbReference type="NCBI Taxonomy" id="1490222"/>
    <lineage>
        <taxon>Bacteria</taxon>
        <taxon>Bacillati</taxon>
        <taxon>Actinomycetota</taxon>
        <taxon>Actinomycetes</taxon>
        <taxon>Streptosporangiales</taxon>
        <taxon>Thermomonosporaceae</taxon>
        <taxon>Actinoallomurus</taxon>
    </lineage>
</organism>
<evidence type="ECO:0000313" key="2">
    <source>
        <dbReference type="EMBL" id="TQL98801.1"/>
    </source>
</evidence>
<name>A0A543CNX0_9ACTN</name>
<feature type="signal peptide" evidence="1">
    <location>
        <begin position="1"/>
        <end position="26"/>
    </location>
</feature>
<proteinExistence type="predicted"/>
<comment type="caution">
    <text evidence="2">The sequence shown here is derived from an EMBL/GenBank/DDBJ whole genome shotgun (WGS) entry which is preliminary data.</text>
</comment>
<keyword evidence="3" id="KW-1185">Reference proteome</keyword>